<feature type="domain" description="DUF2345" evidence="3">
    <location>
        <begin position="168"/>
        <end position="314"/>
    </location>
</feature>
<keyword evidence="6" id="KW-1185">Reference proteome</keyword>
<evidence type="ECO:0000256" key="2">
    <source>
        <dbReference type="SAM" id="MobiDB-lite"/>
    </source>
</evidence>
<protein>
    <submittedName>
        <fullName evidence="5">Uncharacterized protein (DUF2345 family)</fullName>
    </submittedName>
</protein>
<proteinExistence type="predicted"/>
<dbReference type="RefSeq" id="WP_133621580.1">
    <property type="nucleotide sequence ID" value="NZ_SNZE01000040.1"/>
</dbReference>
<accession>A0A4R6Y4E9</accession>
<feature type="coiled-coil region" evidence="1">
    <location>
        <begin position="104"/>
        <end position="131"/>
    </location>
</feature>
<organism evidence="5 6">
    <name type="scientific">Hydromonas duriensis</name>
    <dbReference type="NCBI Taxonomy" id="1527608"/>
    <lineage>
        <taxon>Bacteria</taxon>
        <taxon>Pseudomonadati</taxon>
        <taxon>Pseudomonadota</taxon>
        <taxon>Betaproteobacteria</taxon>
        <taxon>Burkholderiales</taxon>
        <taxon>Burkholderiaceae</taxon>
        <taxon>Hydromonas</taxon>
    </lineage>
</organism>
<reference evidence="5 6" key="1">
    <citation type="submission" date="2019-03" db="EMBL/GenBank/DDBJ databases">
        <title>Genomic Encyclopedia of Type Strains, Phase IV (KMG-IV): sequencing the most valuable type-strain genomes for metagenomic binning, comparative biology and taxonomic classification.</title>
        <authorList>
            <person name="Goeker M."/>
        </authorList>
    </citation>
    <scope>NUCLEOTIDE SEQUENCE [LARGE SCALE GENOMIC DNA]</scope>
    <source>
        <strain evidence="5 6">DSM 102852</strain>
    </source>
</reference>
<evidence type="ECO:0000256" key="1">
    <source>
        <dbReference type="SAM" id="Coils"/>
    </source>
</evidence>
<feature type="non-terminal residue" evidence="5">
    <location>
        <position position="1"/>
    </location>
</feature>
<dbReference type="InterPro" id="IPR028244">
    <property type="entry name" value="T6SS_Rhs_Vgr_dom"/>
</dbReference>
<dbReference type="EMBL" id="SNZE01000040">
    <property type="protein sequence ID" value="TDR27752.1"/>
    <property type="molecule type" value="Genomic_DNA"/>
</dbReference>
<sequence>NLPPWQLPDNHALSGYRSRELSPGNQSAGKSNHLILDDTQGQIQTQLKSDHQSSSLSLGYITRVENNKGRQEARGQGAELRSDGHIAVRAQQGLYIGTDARPDAAQHITDLKEVTEQLQKAQEQHESMSDVAIEHGAHDKSTDQKVVNDTLKAQNKAIKGSGQADPKTGTFPELQEPHVIVSSPAGIETSTPQSTHLWSGEHIAMTSGEHVSLSVGKSFLASAVETIRFFVYKAGMRLVAAGGDIDIKALKDSINVLAKLNITHTANKITITGKEEVMIVGGGSYSKWSGGGIEHGTAGGWVEHAAAHLMPGPKSKGSSLPIKQMGKGQLELNKLYKDVGDKTLDKFSGAAYQVIDALGVIKKGTLDKQGHAKVGGLAAGPAKVFIEKDPRKAWEKPQNFGQYKWPKQESSADEQAQTSTLTNNISSITSLAGQAGQLVGAAAGLTGSTALMSIAQGLGGATSLATGLAQGGATGLFDSALNVASSYVPGMSGVAQTMQAVRGLGSLSSPQADGRLDNYPLHTGGFAGPLGA</sequence>
<dbReference type="OrthoDB" id="1907165at2"/>
<dbReference type="Proteomes" id="UP000294480">
    <property type="component" value="Unassembled WGS sequence"/>
</dbReference>
<comment type="caution">
    <text evidence="5">The sequence shown here is derived from an EMBL/GenBank/DDBJ whole genome shotgun (WGS) entry which is preliminary data.</text>
</comment>
<evidence type="ECO:0000259" key="3">
    <source>
        <dbReference type="Pfam" id="PF10106"/>
    </source>
</evidence>
<evidence type="ECO:0000259" key="4">
    <source>
        <dbReference type="Pfam" id="PF13296"/>
    </source>
</evidence>
<feature type="region of interest" description="Disordered" evidence="2">
    <location>
        <begin position="1"/>
        <end position="32"/>
    </location>
</feature>
<name>A0A4R6Y4E9_9BURK</name>
<dbReference type="AlphaFoldDB" id="A0A4R6Y4E9"/>
<evidence type="ECO:0000313" key="6">
    <source>
        <dbReference type="Proteomes" id="UP000294480"/>
    </source>
</evidence>
<dbReference type="Pfam" id="PF10106">
    <property type="entry name" value="DUF2345"/>
    <property type="match status" value="1"/>
</dbReference>
<dbReference type="InterPro" id="IPR018769">
    <property type="entry name" value="VgrG2_DUF2345"/>
</dbReference>
<feature type="domain" description="Putative type VI secretion system Rhs element associated Vgr" evidence="4">
    <location>
        <begin position="28"/>
        <end position="132"/>
    </location>
</feature>
<keyword evidence="1" id="KW-0175">Coiled coil</keyword>
<evidence type="ECO:0000313" key="5">
    <source>
        <dbReference type="EMBL" id="TDR27752.1"/>
    </source>
</evidence>
<gene>
    <name evidence="5" type="ORF">DFR44_1401</name>
</gene>
<dbReference type="Pfam" id="PF13296">
    <property type="entry name" value="T6SS_Vgr"/>
    <property type="match status" value="1"/>
</dbReference>